<dbReference type="OrthoDB" id="359931at2"/>
<dbReference type="EMBL" id="BHYK01000001">
    <property type="protein sequence ID" value="GCD08616.1"/>
    <property type="molecule type" value="Genomic_DNA"/>
</dbReference>
<feature type="transmembrane region" description="Helical" evidence="1">
    <location>
        <begin position="16"/>
        <end position="36"/>
    </location>
</feature>
<comment type="caution">
    <text evidence="2">The sequence shown here is derived from an EMBL/GenBank/DDBJ whole genome shotgun (WGS) entry which is preliminary data.</text>
</comment>
<sequence>MNLKSAFKPIKRKNKLIFLIILLCITISSIMIYSIINNFNKDKVISTAVIAERLSKISELSTTKYSYSNIIALTDSKKIKDFHIPFTEKSFLIKYSGYIKAGVDLKNLDIVVLQKNITITLKKSKILDHVINNEDFFVYDEKSSMFNKLSIQDMINEISNQKNKVEGDLIKTGFLEGANTNAKLLLQGILWDMGFENVTIIFK</sequence>
<keyword evidence="1" id="KW-0812">Transmembrane</keyword>
<keyword evidence="1" id="KW-1133">Transmembrane helix</keyword>
<protein>
    <recommendedName>
        <fullName evidence="4">DUF4230 domain-containing protein</fullName>
    </recommendedName>
</protein>
<keyword evidence="3" id="KW-1185">Reference proteome</keyword>
<dbReference type="InterPro" id="IPR025324">
    <property type="entry name" value="DUF4230"/>
</dbReference>
<gene>
    <name evidence="2" type="ORF">Ctaglu_02390</name>
</gene>
<proteinExistence type="predicted"/>
<evidence type="ECO:0000313" key="3">
    <source>
        <dbReference type="Proteomes" id="UP000287872"/>
    </source>
</evidence>
<dbReference type="Proteomes" id="UP000287872">
    <property type="component" value="Unassembled WGS sequence"/>
</dbReference>
<dbReference type="AlphaFoldDB" id="A0A401UGJ2"/>
<evidence type="ECO:0000313" key="2">
    <source>
        <dbReference type="EMBL" id="GCD08616.1"/>
    </source>
</evidence>
<dbReference type="RefSeq" id="WP_124997243.1">
    <property type="nucleotide sequence ID" value="NZ_BHYK01000001.1"/>
</dbReference>
<evidence type="ECO:0000256" key="1">
    <source>
        <dbReference type="SAM" id="Phobius"/>
    </source>
</evidence>
<accession>A0A401UGJ2</accession>
<keyword evidence="1" id="KW-0472">Membrane</keyword>
<name>A0A401UGJ2_9CLOT</name>
<dbReference type="Pfam" id="PF14014">
    <property type="entry name" value="DUF4230"/>
    <property type="match status" value="1"/>
</dbReference>
<evidence type="ECO:0008006" key="4">
    <source>
        <dbReference type="Google" id="ProtNLM"/>
    </source>
</evidence>
<organism evidence="2 3">
    <name type="scientific">Clostridium tagluense</name>
    <dbReference type="NCBI Taxonomy" id="360422"/>
    <lineage>
        <taxon>Bacteria</taxon>
        <taxon>Bacillati</taxon>
        <taxon>Bacillota</taxon>
        <taxon>Clostridia</taxon>
        <taxon>Eubacteriales</taxon>
        <taxon>Clostridiaceae</taxon>
        <taxon>Clostridium</taxon>
    </lineage>
</organism>
<reference evidence="2 3" key="1">
    <citation type="submission" date="2018-11" db="EMBL/GenBank/DDBJ databases">
        <title>Genome sequencing and assembly of Clostridium tagluense strain A121.</title>
        <authorList>
            <person name="Murakami T."/>
            <person name="Segawa T."/>
            <person name="Shcherbakova V.A."/>
            <person name="Mori H."/>
            <person name="Yoshimura Y."/>
        </authorList>
    </citation>
    <scope>NUCLEOTIDE SEQUENCE [LARGE SCALE GENOMIC DNA]</scope>
    <source>
        <strain evidence="2 3">A121</strain>
    </source>
</reference>